<evidence type="ECO:0000313" key="11">
    <source>
        <dbReference type="Proteomes" id="UP000017148"/>
    </source>
</evidence>
<dbReference type="Pfam" id="PF01138">
    <property type="entry name" value="RNase_PH"/>
    <property type="match status" value="2"/>
</dbReference>
<dbReference type="Pfam" id="PF03726">
    <property type="entry name" value="PNPase"/>
    <property type="match status" value="1"/>
</dbReference>
<dbReference type="SUPFAM" id="SSF54791">
    <property type="entry name" value="Eukaryotic type KH-domain (KH-domain type I)"/>
    <property type="match status" value="1"/>
</dbReference>
<dbReference type="InterPro" id="IPR012162">
    <property type="entry name" value="PNPase"/>
</dbReference>
<evidence type="ECO:0000259" key="9">
    <source>
        <dbReference type="PROSITE" id="PS50126"/>
    </source>
</evidence>
<feature type="binding site" evidence="8">
    <location>
        <position position="490"/>
    </location>
    <ligand>
        <name>Mg(2+)</name>
        <dbReference type="ChEBI" id="CHEBI:18420"/>
    </ligand>
</feature>
<evidence type="ECO:0000256" key="2">
    <source>
        <dbReference type="ARBA" id="ARBA00022490"/>
    </source>
</evidence>
<dbReference type="InterPro" id="IPR004087">
    <property type="entry name" value="KH_dom"/>
</dbReference>
<dbReference type="SUPFAM" id="SSF50249">
    <property type="entry name" value="Nucleic acid-binding proteins"/>
    <property type="match status" value="1"/>
</dbReference>
<comment type="similarity">
    <text evidence="1 8">Belongs to the polyribonucleotide nucleotidyltransferase family.</text>
</comment>
<keyword evidence="7 8" id="KW-0694">RNA-binding</keyword>
<evidence type="ECO:0000256" key="3">
    <source>
        <dbReference type="ARBA" id="ARBA00022679"/>
    </source>
</evidence>
<comment type="catalytic activity">
    <reaction evidence="8">
        <text>RNA(n+1) + phosphate = RNA(n) + a ribonucleoside 5'-diphosphate</text>
        <dbReference type="Rhea" id="RHEA:22096"/>
        <dbReference type="Rhea" id="RHEA-COMP:14527"/>
        <dbReference type="Rhea" id="RHEA-COMP:17342"/>
        <dbReference type="ChEBI" id="CHEBI:43474"/>
        <dbReference type="ChEBI" id="CHEBI:57930"/>
        <dbReference type="ChEBI" id="CHEBI:140395"/>
        <dbReference type="EC" id="2.7.7.8"/>
    </reaction>
</comment>
<dbReference type="InterPro" id="IPR012340">
    <property type="entry name" value="NA-bd_OB-fold"/>
</dbReference>
<comment type="caution">
    <text evidence="10">The sequence shown here is derived from an EMBL/GenBank/DDBJ whole genome shotgun (WGS) entry which is preliminary data.</text>
</comment>
<sequence length="696" mass="76261">MTVHSKSVTVDGTEITLETGRIAKQANGSATIRIGDTILLSTACNGTAREGIDFFPLTVEFIEQSYAAGKIPGSFFKREGRPSTHEILSARVVDRPIRPLFPKGYKEEVQIVNTVISADEVHPADVNAVTAASFALCISDLPFNEPVAAVRVTRLDGKLKAMPTREEAEKGDFNIIIAGTADSIMMVEGGSYEVTEDEIVDSIMYAHDHIKSICQMQKEFLAQLNVSEVHFEAPEGRSSDIDAAVKEIVGTRLHEYSFLSDKEERYEKLADLQKEVLEGLEEKFPEQESDIKAAFHDLEAEDMRTTILKEGKRIGGRGLDDIRKITCELDFLPRAHGSAIFTRGETQALVTTTLGNKRDEMIVDNLQEDFRKTYYLHYNFPPYCVGETGRLGIPKRREIGHGHLAENALSPVLPPEQVFPYTVRIVSDITESNGSSSMASICGGSLSLMAAGVPIKCPIAGIAMGLISDGDDLAILTDILGTEDHLGDMDFKVAGSREGITAIQMDIKIDGITPELMKTALGKARTARMKILDIMEESIAEPRTQLSNFAPAIVTTKVNEKDIGIIIGPGGKTIKEMQEEHSADINIADDGTITIAAQNRSDAEAVNALIEKLTEKPEVNKVYEATVKKIVDFGAFCEYLPKQEGLLHISEIDHTRVEDVNAYLKEGDTINVKIIGLERNGKVRLSLKALKPKSEA</sequence>
<dbReference type="InterPro" id="IPR004088">
    <property type="entry name" value="KH_dom_type_1"/>
</dbReference>
<evidence type="ECO:0000256" key="6">
    <source>
        <dbReference type="ARBA" id="ARBA00022842"/>
    </source>
</evidence>
<dbReference type="PATRIC" id="fig|1313304.3.peg.921"/>
<dbReference type="FunFam" id="3.30.230.70:FF:000002">
    <property type="entry name" value="Polyribonucleotide nucleotidyltransferase"/>
    <property type="match status" value="1"/>
</dbReference>
<keyword evidence="2 8" id="KW-0963">Cytoplasm</keyword>
<dbReference type="GO" id="GO:0003723">
    <property type="term" value="F:RNA binding"/>
    <property type="evidence" value="ECO:0007669"/>
    <property type="project" value="UniProtKB-UniRule"/>
</dbReference>
<dbReference type="CDD" id="cd11364">
    <property type="entry name" value="RNase_PH_PNPase_2"/>
    <property type="match status" value="1"/>
</dbReference>
<feature type="domain" description="S1 motif" evidence="9">
    <location>
        <begin position="620"/>
        <end position="688"/>
    </location>
</feature>
<keyword evidence="3 8" id="KW-0808">Transferase</keyword>
<evidence type="ECO:0000256" key="8">
    <source>
        <dbReference type="HAMAP-Rule" id="MF_01595"/>
    </source>
</evidence>
<dbReference type="PROSITE" id="PS50084">
    <property type="entry name" value="KH_TYPE_1"/>
    <property type="match status" value="1"/>
</dbReference>
<dbReference type="SUPFAM" id="SSF55666">
    <property type="entry name" value="Ribonuclease PH domain 2-like"/>
    <property type="match status" value="2"/>
</dbReference>
<dbReference type="GO" id="GO:0000287">
    <property type="term" value="F:magnesium ion binding"/>
    <property type="evidence" value="ECO:0007669"/>
    <property type="project" value="UniProtKB-UniRule"/>
</dbReference>
<dbReference type="InterPro" id="IPR001247">
    <property type="entry name" value="ExoRNase_PH_dom1"/>
</dbReference>
<comment type="function">
    <text evidence="8">Involved in mRNA degradation. Catalyzes the phosphorolysis of single-stranded polyribonucleotides processively in the 3'- to 5'-direction.</text>
</comment>
<dbReference type="Pfam" id="PF03725">
    <property type="entry name" value="RNase_PH_C"/>
    <property type="match status" value="2"/>
</dbReference>
<dbReference type="InterPro" id="IPR015848">
    <property type="entry name" value="PNPase_PH_RNA-bd_bac/org-type"/>
</dbReference>
<dbReference type="InterPro" id="IPR027408">
    <property type="entry name" value="PNPase/RNase_PH_dom_sf"/>
</dbReference>
<name>U7D8S9_9BACT</name>
<dbReference type="PIRSF" id="PIRSF005499">
    <property type="entry name" value="PNPase"/>
    <property type="match status" value="1"/>
</dbReference>
<organism evidence="10 11">
    <name type="scientific">Chitinivibrio alkaliphilus ACht1</name>
    <dbReference type="NCBI Taxonomy" id="1313304"/>
    <lineage>
        <taxon>Bacteria</taxon>
        <taxon>Pseudomonadati</taxon>
        <taxon>Fibrobacterota</taxon>
        <taxon>Chitinivibrionia</taxon>
        <taxon>Chitinivibrionales</taxon>
        <taxon>Chitinivibrionaceae</taxon>
        <taxon>Chitinivibrio</taxon>
    </lineage>
</organism>
<reference evidence="10 11" key="1">
    <citation type="journal article" date="2013" name="Environ. Microbiol.">
        <title>Genome analysis of Chitinivibrio alkaliphilus gen. nov., sp. nov., a novel extremely haloalkaliphilic anaerobic chitinolytic bacterium from the candidate phylum Termite Group 3.</title>
        <authorList>
            <person name="Sorokin D.Y."/>
            <person name="Gumerov V.M."/>
            <person name="Rakitin A.L."/>
            <person name="Beletsky A.V."/>
            <person name="Damste J.S."/>
            <person name="Muyzer G."/>
            <person name="Mardanov A.V."/>
            <person name="Ravin N.V."/>
        </authorList>
    </citation>
    <scope>NUCLEOTIDE SEQUENCE [LARGE SCALE GENOMIC DNA]</scope>
    <source>
        <strain evidence="10 11">ACht1</strain>
    </source>
</reference>
<comment type="cofactor">
    <cofactor evidence="8">
        <name>Mg(2+)</name>
        <dbReference type="ChEBI" id="CHEBI:18420"/>
    </cofactor>
</comment>
<dbReference type="CDD" id="cd04472">
    <property type="entry name" value="S1_PNPase"/>
    <property type="match status" value="1"/>
</dbReference>
<dbReference type="Gene3D" id="3.30.230.70">
    <property type="entry name" value="GHMP Kinase, N-terminal domain"/>
    <property type="match status" value="2"/>
</dbReference>
<dbReference type="SMART" id="SM00322">
    <property type="entry name" value="KH"/>
    <property type="match status" value="1"/>
</dbReference>
<dbReference type="EMBL" id="ASJR01000007">
    <property type="protein sequence ID" value="ERP31986.1"/>
    <property type="molecule type" value="Genomic_DNA"/>
</dbReference>
<dbReference type="Gene3D" id="2.40.50.140">
    <property type="entry name" value="Nucleic acid-binding proteins"/>
    <property type="match status" value="1"/>
</dbReference>
<dbReference type="FunFam" id="3.30.230.70:FF:000001">
    <property type="entry name" value="Polyribonucleotide nucleotidyltransferase"/>
    <property type="match status" value="1"/>
</dbReference>
<dbReference type="GO" id="GO:0006402">
    <property type="term" value="P:mRNA catabolic process"/>
    <property type="evidence" value="ECO:0007669"/>
    <property type="project" value="UniProtKB-UniRule"/>
</dbReference>
<dbReference type="eggNOG" id="COG1185">
    <property type="taxonomic scope" value="Bacteria"/>
</dbReference>
<accession>U7D8S9</accession>
<dbReference type="NCBIfam" id="NF008805">
    <property type="entry name" value="PRK11824.1"/>
    <property type="match status" value="1"/>
</dbReference>
<dbReference type="FunFam" id="3.30.1370.10:FF:000001">
    <property type="entry name" value="Polyribonucleotide nucleotidyltransferase"/>
    <property type="match status" value="1"/>
</dbReference>
<dbReference type="PROSITE" id="PS50126">
    <property type="entry name" value="S1"/>
    <property type="match status" value="1"/>
</dbReference>
<evidence type="ECO:0000256" key="7">
    <source>
        <dbReference type="ARBA" id="ARBA00022884"/>
    </source>
</evidence>
<protein>
    <recommendedName>
        <fullName evidence="8">Polyribonucleotide nucleotidyltransferase</fullName>
        <ecNumber evidence="8">2.7.7.8</ecNumber>
    </recommendedName>
    <alternativeName>
        <fullName evidence="8">Polynucleotide phosphorylase</fullName>
        <shortName evidence="8">PNPase</shortName>
    </alternativeName>
</protein>
<dbReference type="GO" id="GO:0000175">
    <property type="term" value="F:3'-5'-RNA exonuclease activity"/>
    <property type="evidence" value="ECO:0007669"/>
    <property type="project" value="TreeGrafter"/>
</dbReference>
<evidence type="ECO:0000313" key="10">
    <source>
        <dbReference type="EMBL" id="ERP31986.1"/>
    </source>
</evidence>
<dbReference type="InterPro" id="IPR003029">
    <property type="entry name" value="S1_domain"/>
</dbReference>
<dbReference type="CDD" id="cd02393">
    <property type="entry name" value="KH-I_PNPase"/>
    <property type="match status" value="1"/>
</dbReference>
<dbReference type="SMART" id="SM00316">
    <property type="entry name" value="S1"/>
    <property type="match status" value="1"/>
</dbReference>
<evidence type="ECO:0000256" key="1">
    <source>
        <dbReference type="ARBA" id="ARBA00007404"/>
    </source>
</evidence>
<evidence type="ECO:0000256" key="4">
    <source>
        <dbReference type="ARBA" id="ARBA00022695"/>
    </source>
</evidence>
<evidence type="ECO:0000256" key="5">
    <source>
        <dbReference type="ARBA" id="ARBA00022723"/>
    </source>
</evidence>
<keyword evidence="5 8" id="KW-0479">Metal-binding</keyword>
<dbReference type="InterPro" id="IPR015847">
    <property type="entry name" value="ExoRNase_PH_dom2"/>
</dbReference>
<dbReference type="AlphaFoldDB" id="U7D8S9"/>
<dbReference type="OrthoDB" id="9804305at2"/>
<dbReference type="HAMAP" id="MF_01595">
    <property type="entry name" value="PNPase"/>
    <property type="match status" value="1"/>
</dbReference>
<dbReference type="RefSeq" id="WP_022636461.1">
    <property type="nucleotide sequence ID" value="NZ_ASJR01000007.1"/>
</dbReference>
<comment type="subcellular location">
    <subcellularLocation>
        <location evidence="8">Cytoplasm</location>
    </subcellularLocation>
</comment>
<keyword evidence="4 8" id="KW-0548">Nucleotidyltransferase</keyword>
<dbReference type="CDD" id="cd11363">
    <property type="entry name" value="RNase_PH_PNPase_1"/>
    <property type="match status" value="1"/>
</dbReference>
<keyword evidence="11" id="KW-1185">Reference proteome</keyword>
<proteinExistence type="inferred from homology"/>
<feature type="binding site" evidence="8">
    <location>
        <position position="484"/>
    </location>
    <ligand>
        <name>Mg(2+)</name>
        <dbReference type="ChEBI" id="CHEBI:18420"/>
    </ligand>
</feature>
<dbReference type="PANTHER" id="PTHR11252:SF0">
    <property type="entry name" value="POLYRIBONUCLEOTIDE NUCLEOTIDYLTRANSFERASE 1, MITOCHONDRIAL"/>
    <property type="match status" value="1"/>
</dbReference>
<dbReference type="Gene3D" id="3.30.1370.10">
    <property type="entry name" value="K Homology domain, type 1"/>
    <property type="match status" value="1"/>
</dbReference>
<dbReference type="Pfam" id="PF00575">
    <property type="entry name" value="S1"/>
    <property type="match status" value="1"/>
</dbReference>
<dbReference type="Pfam" id="PF00013">
    <property type="entry name" value="KH_1"/>
    <property type="match status" value="1"/>
</dbReference>
<dbReference type="STRING" id="1313304.CALK_0964"/>
<dbReference type="GO" id="GO:0006396">
    <property type="term" value="P:RNA processing"/>
    <property type="evidence" value="ECO:0007669"/>
    <property type="project" value="InterPro"/>
</dbReference>
<dbReference type="NCBIfam" id="TIGR03591">
    <property type="entry name" value="polynuc_phos"/>
    <property type="match status" value="1"/>
</dbReference>
<dbReference type="SUPFAM" id="SSF54211">
    <property type="entry name" value="Ribosomal protein S5 domain 2-like"/>
    <property type="match status" value="2"/>
</dbReference>
<dbReference type="InterPro" id="IPR020568">
    <property type="entry name" value="Ribosomal_Su5_D2-typ_SF"/>
</dbReference>
<dbReference type="InterPro" id="IPR036612">
    <property type="entry name" value="KH_dom_type_1_sf"/>
</dbReference>
<keyword evidence="6 8" id="KW-0460">Magnesium</keyword>
<dbReference type="GO" id="GO:0005829">
    <property type="term" value="C:cytosol"/>
    <property type="evidence" value="ECO:0007669"/>
    <property type="project" value="UniProtKB-ARBA"/>
</dbReference>
<dbReference type="InterPro" id="IPR036345">
    <property type="entry name" value="ExoRNase_PH_dom2_sf"/>
</dbReference>
<dbReference type="EC" id="2.7.7.8" evidence="8"/>
<dbReference type="PANTHER" id="PTHR11252">
    <property type="entry name" value="POLYRIBONUCLEOTIDE NUCLEOTIDYLTRANSFERASE"/>
    <property type="match status" value="1"/>
</dbReference>
<dbReference type="GO" id="GO:0004654">
    <property type="term" value="F:polyribonucleotide nucleotidyltransferase activity"/>
    <property type="evidence" value="ECO:0007669"/>
    <property type="project" value="UniProtKB-UniRule"/>
</dbReference>
<dbReference type="Proteomes" id="UP000017148">
    <property type="component" value="Unassembled WGS sequence"/>
</dbReference>
<gene>
    <name evidence="8" type="primary">pnp</name>
    <name evidence="10" type="ORF">CALK_0964</name>
</gene>